<proteinExistence type="predicted"/>
<feature type="compositionally biased region" description="Basic and acidic residues" evidence="1">
    <location>
        <begin position="234"/>
        <end position="252"/>
    </location>
</feature>
<evidence type="ECO:0000256" key="1">
    <source>
        <dbReference type="SAM" id="MobiDB-lite"/>
    </source>
</evidence>
<reference evidence="2" key="2">
    <citation type="submission" date="2025-08" db="UniProtKB">
        <authorList>
            <consortium name="Ensembl"/>
        </authorList>
    </citation>
    <scope>IDENTIFICATION</scope>
</reference>
<protein>
    <submittedName>
        <fullName evidence="2">Uncharacterized protein</fullName>
    </submittedName>
</protein>
<feature type="compositionally biased region" description="Basic and acidic residues" evidence="1">
    <location>
        <begin position="218"/>
        <end position="227"/>
    </location>
</feature>
<sequence>MFTHAVQEYFCDKEPKVYLSCAWDIVQHLMRCENFKDAAGLCEQLIEFVRLTKPKRYEEYQFTGILCLALLDKAECLKHISDVKSTREDLLQCIDLAKGFVDPEHVREIIYIEREVVQSDEAKLGEIWTAMTSKLRKHIKHCFDYDKLWENSLEAPSISLSETSELPRLIPDDNIYIDTVTTTSTSNMYNVVENNDGVYDMPLKTTMMVTGTRYGTEIPKDPIHGDDQTTASASRHEKTKALLSRQEHKEPKSSLSSQQHKKPTAPLKKQLDDDVPLYLMMEPTKTVKEAEYDGALAQDDIYGTDQRYQTIDD</sequence>
<evidence type="ECO:0000313" key="3">
    <source>
        <dbReference type="Proteomes" id="UP000007875"/>
    </source>
</evidence>
<evidence type="ECO:0000313" key="2">
    <source>
        <dbReference type="Ensembl" id="ENSCSAVP00000018231.1"/>
    </source>
</evidence>
<dbReference type="InParanoid" id="H2ZKW5"/>
<reference evidence="3" key="1">
    <citation type="submission" date="2003-08" db="EMBL/GenBank/DDBJ databases">
        <authorList>
            <person name="Birren B."/>
            <person name="Nusbaum C."/>
            <person name="Abebe A."/>
            <person name="Abouelleil A."/>
            <person name="Adekoya E."/>
            <person name="Ait-zahra M."/>
            <person name="Allen N."/>
            <person name="Allen T."/>
            <person name="An P."/>
            <person name="Anderson M."/>
            <person name="Anderson S."/>
            <person name="Arachchi H."/>
            <person name="Armbruster J."/>
            <person name="Bachantsang P."/>
            <person name="Baldwin J."/>
            <person name="Barry A."/>
            <person name="Bayul T."/>
            <person name="Blitshsteyn B."/>
            <person name="Bloom T."/>
            <person name="Blye J."/>
            <person name="Boguslavskiy L."/>
            <person name="Borowsky M."/>
            <person name="Boukhgalter B."/>
            <person name="Brunache A."/>
            <person name="Butler J."/>
            <person name="Calixte N."/>
            <person name="Calvo S."/>
            <person name="Camarata J."/>
            <person name="Campo K."/>
            <person name="Chang J."/>
            <person name="Cheshatsang Y."/>
            <person name="Citroen M."/>
            <person name="Collymore A."/>
            <person name="Considine T."/>
            <person name="Cook A."/>
            <person name="Cooke P."/>
            <person name="Corum B."/>
            <person name="Cuomo C."/>
            <person name="David R."/>
            <person name="Dawoe T."/>
            <person name="Degray S."/>
            <person name="Dodge S."/>
            <person name="Dooley K."/>
            <person name="Dorje P."/>
            <person name="Dorjee K."/>
            <person name="Dorris L."/>
            <person name="Duffey N."/>
            <person name="Dupes A."/>
            <person name="Elkins T."/>
            <person name="Engels R."/>
            <person name="Erickson J."/>
            <person name="Farina A."/>
            <person name="Faro S."/>
            <person name="Ferreira P."/>
            <person name="Fischer H."/>
            <person name="Fitzgerald M."/>
            <person name="Foley K."/>
            <person name="Gage D."/>
            <person name="Galagan J."/>
            <person name="Gearin G."/>
            <person name="Gnerre S."/>
            <person name="Gnirke A."/>
            <person name="Goyette A."/>
            <person name="Graham J."/>
            <person name="Grandbois E."/>
            <person name="Gyaltsen K."/>
            <person name="Hafez N."/>
            <person name="Hagopian D."/>
            <person name="Hagos B."/>
            <person name="Hall J."/>
            <person name="Hatcher B."/>
            <person name="Heller A."/>
            <person name="Higgins H."/>
            <person name="Honan T."/>
            <person name="Horn A."/>
            <person name="Houde N."/>
            <person name="Hughes L."/>
            <person name="Hulme W."/>
            <person name="Husby E."/>
            <person name="Iliev I."/>
            <person name="Jaffe D."/>
            <person name="Jones C."/>
            <person name="Kamal M."/>
            <person name="Kamat A."/>
            <person name="Kamvysselis M."/>
            <person name="Karlsson E."/>
            <person name="Kells C."/>
            <person name="Kieu A."/>
            <person name="Kisner P."/>
            <person name="Kodira C."/>
            <person name="Kulbokas E."/>
            <person name="Labutti K."/>
            <person name="Lama D."/>
            <person name="Landers T."/>
            <person name="Leger J."/>
            <person name="Levine S."/>
            <person name="Lewis D."/>
            <person name="Lewis T."/>
            <person name="Lindblad-toh K."/>
            <person name="Liu X."/>
            <person name="Lokyitsang T."/>
            <person name="Lokyitsang Y."/>
            <person name="Lucien O."/>
            <person name="Lui A."/>
            <person name="Ma L.J."/>
            <person name="Mabbitt R."/>
            <person name="Macdonald J."/>
            <person name="Maclean C."/>
            <person name="Major J."/>
            <person name="Manning J."/>
            <person name="Marabella R."/>
            <person name="Maru K."/>
            <person name="Matthews C."/>
            <person name="Mauceli E."/>
            <person name="Mccarthy M."/>
            <person name="Mcdonough S."/>
            <person name="Mcghee T."/>
            <person name="Meldrim J."/>
            <person name="Meneus L."/>
            <person name="Mesirov J."/>
            <person name="Mihalev A."/>
            <person name="Mihova T."/>
            <person name="Mikkelsen T."/>
            <person name="Mlenga V."/>
            <person name="Moru K."/>
            <person name="Mozes J."/>
            <person name="Mulrain L."/>
            <person name="Munson G."/>
            <person name="Naylor J."/>
            <person name="Newes C."/>
            <person name="Nguyen C."/>
            <person name="Nguyen N."/>
            <person name="Nguyen T."/>
            <person name="Nicol R."/>
            <person name="Nielsen C."/>
            <person name="Nizzari M."/>
            <person name="Norbu C."/>
            <person name="Norbu N."/>
            <person name="O'donnell P."/>
            <person name="Okoawo O."/>
            <person name="O'leary S."/>
            <person name="Omotosho B."/>
            <person name="O'neill K."/>
            <person name="Osman S."/>
            <person name="Parker S."/>
            <person name="Perrin D."/>
            <person name="Phunkhang P."/>
            <person name="Piqani B."/>
            <person name="Purcell S."/>
            <person name="Rachupka T."/>
            <person name="Ramasamy U."/>
            <person name="Rameau R."/>
            <person name="Ray V."/>
            <person name="Raymond C."/>
            <person name="Retta R."/>
            <person name="Richardson S."/>
            <person name="Rise C."/>
            <person name="Rodriguez J."/>
            <person name="Rogers J."/>
            <person name="Rogov P."/>
            <person name="Rutman M."/>
            <person name="Schupbach R."/>
            <person name="Seaman C."/>
            <person name="Settipalli S."/>
            <person name="Sharpe T."/>
            <person name="Sheridan J."/>
            <person name="Sherpa N."/>
            <person name="Shi J."/>
            <person name="Smirnov S."/>
            <person name="Smith C."/>
            <person name="Sougnez C."/>
            <person name="Spencer B."/>
            <person name="Stalker J."/>
            <person name="Stange-thomann N."/>
            <person name="Stavropoulos S."/>
            <person name="Stetson K."/>
            <person name="Stone C."/>
            <person name="Stone S."/>
            <person name="Stubbs M."/>
            <person name="Talamas J."/>
            <person name="Tchuinga P."/>
            <person name="Tenzing P."/>
            <person name="Tesfaye S."/>
            <person name="Theodore J."/>
            <person name="Thoulutsang Y."/>
            <person name="Topham K."/>
            <person name="Towey S."/>
            <person name="Tsamla T."/>
            <person name="Tsomo N."/>
            <person name="Vallee D."/>
            <person name="Vassiliev H."/>
            <person name="Venkataraman V."/>
            <person name="Vinson J."/>
            <person name="Vo A."/>
            <person name="Wade C."/>
            <person name="Wang S."/>
            <person name="Wangchuk T."/>
            <person name="Wangdi T."/>
            <person name="Whittaker C."/>
            <person name="Wilkinson J."/>
            <person name="Wu Y."/>
            <person name="Wyman D."/>
            <person name="Yadav S."/>
            <person name="Yang S."/>
            <person name="Yang X."/>
            <person name="Yeager S."/>
            <person name="Yee E."/>
            <person name="Young G."/>
            <person name="Zainoun J."/>
            <person name="Zembeck L."/>
            <person name="Zimmer A."/>
            <person name="Zody M."/>
            <person name="Lander E."/>
        </authorList>
    </citation>
    <scope>NUCLEOTIDE SEQUENCE [LARGE SCALE GENOMIC DNA]</scope>
</reference>
<dbReference type="Ensembl" id="ENSCSAVT00000018429.1">
    <property type="protein sequence ID" value="ENSCSAVP00000018231.1"/>
    <property type="gene ID" value="ENSCSAVG00000010720.1"/>
</dbReference>
<keyword evidence="3" id="KW-1185">Reference proteome</keyword>
<name>H2ZKW5_CIOSA</name>
<dbReference type="Proteomes" id="UP000007875">
    <property type="component" value="Unassembled WGS sequence"/>
</dbReference>
<accession>H2ZKW5</accession>
<reference evidence="2" key="3">
    <citation type="submission" date="2025-09" db="UniProtKB">
        <authorList>
            <consortium name="Ensembl"/>
        </authorList>
    </citation>
    <scope>IDENTIFICATION</scope>
</reference>
<feature type="region of interest" description="Disordered" evidence="1">
    <location>
        <begin position="215"/>
        <end position="273"/>
    </location>
</feature>
<dbReference type="HOGENOM" id="CLU_890064_0_0_1"/>
<dbReference type="AlphaFoldDB" id="H2ZKW5"/>
<organism evidence="2 3">
    <name type="scientific">Ciona savignyi</name>
    <name type="common">Pacific transparent sea squirt</name>
    <dbReference type="NCBI Taxonomy" id="51511"/>
    <lineage>
        <taxon>Eukaryota</taxon>
        <taxon>Metazoa</taxon>
        <taxon>Chordata</taxon>
        <taxon>Tunicata</taxon>
        <taxon>Ascidiacea</taxon>
        <taxon>Phlebobranchia</taxon>
        <taxon>Cionidae</taxon>
        <taxon>Ciona</taxon>
    </lineage>
</organism>